<comment type="caution">
    <text evidence="1">The sequence shown here is derived from an EMBL/GenBank/DDBJ whole genome shotgun (WGS) entry which is preliminary data.</text>
</comment>
<name>A0A2S3U6Q4_LACPN</name>
<keyword evidence="1" id="KW-0456">Lyase</keyword>
<dbReference type="Gene3D" id="3.40.50.1100">
    <property type="match status" value="1"/>
</dbReference>
<sequence length="67" mass="7763">MDTTVMIEEHPQIKELMAKRPIVWQNPDYGKRADLPLTRADIFDAGRTLGTFRTIFGRCFSRNGSYE</sequence>
<organism evidence="1 2">
    <name type="scientific">Lactiplantibacillus plantarum subsp. plantarum</name>
    <dbReference type="NCBI Taxonomy" id="337330"/>
    <lineage>
        <taxon>Bacteria</taxon>
        <taxon>Bacillati</taxon>
        <taxon>Bacillota</taxon>
        <taxon>Bacilli</taxon>
        <taxon>Lactobacillales</taxon>
        <taxon>Lactobacillaceae</taxon>
        <taxon>Lactiplantibacillus</taxon>
    </lineage>
</organism>
<gene>
    <name evidence="1" type="ORF">S101258_01318</name>
</gene>
<dbReference type="InterPro" id="IPR036052">
    <property type="entry name" value="TrpB-like_PALP_sf"/>
</dbReference>
<dbReference type="EC" id="4.3.1.18" evidence="1"/>
<dbReference type="GO" id="GO:0008721">
    <property type="term" value="F:D-serine ammonia-lyase activity"/>
    <property type="evidence" value="ECO:0007669"/>
    <property type="project" value="UniProtKB-EC"/>
</dbReference>
<accession>A0A2S3U6Q4</accession>
<evidence type="ECO:0000313" key="1">
    <source>
        <dbReference type="EMBL" id="POD85765.1"/>
    </source>
</evidence>
<protein>
    <submittedName>
        <fullName evidence="1">D-serine ammonia-lyase</fullName>
        <ecNumber evidence="1">4.3.1.18</ecNumber>
    </submittedName>
</protein>
<proteinExistence type="predicted"/>
<reference evidence="1 2" key="1">
    <citation type="submission" date="2017-06" db="EMBL/GenBank/DDBJ databases">
        <title>Genome sequence of Lactobacillus plantarum subsp. plantarum strain SRCM101258.</title>
        <authorList>
            <person name="Cho S.H."/>
        </authorList>
    </citation>
    <scope>NUCLEOTIDE SEQUENCE [LARGE SCALE GENOMIC DNA]</scope>
    <source>
        <strain evidence="1 2">SRCM101258</strain>
    </source>
</reference>
<evidence type="ECO:0000313" key="2">
    <source>
        <dbReference type="Proteomes" id="UP000236990"/>
    </source>
</evidence>
<dbReference type="Proteomes" id="UP000236990">
    <property type="component" value="Unassembled WGS sequence"/>
</dbReference>
<dbReference type="AlphaFoldDB" id="A0A2S3U6Q4"/>
<dbReference type="EMBL" id="NKCZ01000094">
    <property type="protein sequence ID" value="POD85765.1"/>
    <property type="molecule type" value="Genomic_DNA"/>
</dbReference>
<dbReference type="GO" id="GO:1901605">
    <property type="term" value="P:alpha-amino acid metabolic process"/>
    <property type="evidence" value="ECO:0007669"/>
    <property type="project" value="UniProtKB-ARBA"/>
</dbReference>